<dbReference type="PIRSF" id="PIRSF000429">
    <property type="entry name" value="Ac-CoA_Ac_transf"/>
    <property type="match status" value="1"/>
</dbReference>
<gene>
    <name evidence="3" type="ORF">EVB03_01780</name>
</gene>
<comment type="caution">
    <text evidence="3">The sequence shown here is derived from an EMBL/GenBank/DDBJ whole genome shotgun (WGS) entry which is preliminary data.</text>
</comment>
<dbReference type="Gene3D" id="3.40.47.10">
    <property type="match status" value="1"/>
</dbReference>
<dbReference type="CDD" id="cd00829">
    <property type="entry name" value="SCP-x_thiolase"/>
    <property type="match status" value="1"/>
</dbReference>
<proteinExistence type="predicted"/>
<dbReference type="InterPro" id="IPR002155">
    <property type="entry name" value="Thiolase"/>
</dbReference>
<organism evidence="3 4">
    <name type="scientific">SAR92 clade bacterium</name>
    <dbReference type="NCBI Taxonomy" id="2315479"/>
    <lineage>
        <taxon>Bacteria</taxon>
        <taxon>Pseudomonadati</taxon>
        <taxon>Pseudomonadota</taxon>
        <taxon>Gammaproteobacteria</taxon>
        <taxon>Cellvibrionales</taxon>
        <taxon>Porticoccaceae</taxon>
        <taxon>SAR92 clade</taxon>
    </lineage>
</organism>
<name>A0A520MIC3_9GAMM</name>
<evidence type="ECO:0000313" key="3">
    <source>
        <dbReference type="EMBL" id="RZO20985.1"/>
    </source>
</evidence>
<dbReference type="NCBIfam" id="NF004936">
    <property type="entry name" value="PRK06289.1"/>
    <property type="match status" value="1"/>
</dbReference>
<protein>
    <submittedName>
        <fullName evidence="3">Thiolase domain-containing protein</fullName>
    </submittedName>
</protein>
<evidence type="ECO:0000313" key="4">
    <source>
        <dbReference type="Proteomes" id="UP000315889"/>
    </source>
</evidence>
<dbReference type="Proteomes" id="UP000315889">
    <property type="component" value="Unassembled WGS sequence"/>
</dbReference>
<dbReference type="SUPFAM" id="SSF53901">
    <property type="entry name" value="Thiolase-like"/>
    <property type="match status" value="2"/>
</dbReference>
<dbReference type="PANTHER" id="PTHR42870:SF1">
    <property type="entry name" value="NON-SPECIFIC LIPID-TRANSFER PROTEIN-LIKE 2"/>
    <property type="match status" value="1"/>
</dbReference>
<accession>A0A520MIC3</accession>
<dbReference type="EMBL" id="SHBP01000002">
    <property type="protein sequence ID" value="RZO20985.1"/>
    <property type="molecule type" value="Genomic_DNA"/>
</dbReference>
<feature type="domain" description="Thiolase N-terminal" evidence="1">
    <location>
        <begin position="6"/>
        <end position="134"/>
    </location>
</feature>
<dbReference type="GO" id="GO:0003988">
    <property type="term" value="F:acetyl-CoA C-acyltransferase activity"/>
    <property type="evidence" value="ECO:0007669"/>
    <property type="project" value="UniProtKB-ARBA"/>
</dbReference>
<feature type="domain" description="Thiolase C-terminal" evidence="2">
    <location>
        <begin position="281"/>
        <end position="407"/>
    </location>
</feature>
<evidence type="ECO:0000259" key="2">
    <source>
        <dbReference type="Pfam" id="PF22691"/>
    </source>
</evidence>
<dbReference type="AlphaFoldDB" id="A0A520MIC3"/>
<dbReference type="InterPro" id="IPR016039">
    <property type="entry name" value="Thiolase-like"/>
</dbReference>
<dbReference type="PANTHER" id="PTHR42870">
    <property type="entry name" value="ACETYL-COA C-ACETYLTRANSFERASE"/>
    <property type="match status" value="1"/>
</dbReference>
<reference evidence="3 4" key="1">
    <citation type="submission" date="2019-02" db="EMBL/GenBank/DDBJ databases">
        <title>Prokaryotic population dynamics and viral predation in marine succession experiment using metagenomics: the confinement effect.</title>
        <authorList>
            <person name="Haro-Moreno J.M."/>
            <person name="Rodriguez-Valera F."/>
            <person name="Lopez-Perez M."/>
        </authorList>
    </citation>
    <scope>NUCLEOTIDE SEQUENCE [LARGE SCALE GENOMIC DNA]</scope>
    <source>
        <strain evidence="3">MED-G170</strain>
    </source>
</reference>
<dbReference type="Pfam" id="PF22691">
    <property type="entry name" value="Thiolase_C_1"/>
    <property type="match status" value="1"/>
</dbReference>
<dbReference type="InterPro" id="IPR020616">
    <property type="entry name" value="Thiolase_N"/>
</dbReference>
<sequence>MSAPIYVLGGSQTDFARNWARECLSIYDMFQETLDQALHSTGINPDQIEVGHVGNFVGDLFTGQGLIGGFFAEAHPELSSIPTSRHEAACASGSIAILSAMRDLEGGHYDLACVLGLEYMRNVDGQTGAEHLGAATWKGVEATNCDFPWPFMFSQIIDEYDARHGINCDHLKSISKINFDNGRRNPNAQTRNWDFPPQCYSDDDQYNPIIEGKIRKMDCGQITDGAACVFLASEKAAKAYAKDHQLKLSDIPIIKGWGHRSAPISLDSKLKLSAGQPFLFPHVNQIMTDALGRAGFSAVTDLDGLETHDCFSITEYMAIDHIGLTAPGESWKAIEEGRIGMDGDFPINPSGGLLGLGHPVGATGVRMLLDCAKQVTGKAGPCQIDNAKNMATFNLGGSTTTCVSFIVGVNQ</sequence>
<dbReference type="Pfam" id="PF00108">
    <property type="entry name" value="Thiolase_N"/>
    <property type="match status" value="1"/>
</dbReference>
<dbReference type="InterPro" id="IPR055140">
    <property type="entry name" value="Thiolase_C_2"/>
</dbReference>
<evidence type="ECO:0000259" key="1">
    <source>
        <dbReference type="Pfam" id="PF00108"/>
    </source>
</evidence>